<comment type="caution">
    <text evidence="5">The sequence shown here is derived from an EMBL/GenBank/DDBJ whole genome shotgun (WGS) entry which is preliminary data.</text>
</comment>
<feature type="transmembrane region" description="Helical" evidence="4">
    <location>
        <begin position="323"/>
        <end position="340"/>
    </location>
</feature>
<evidence type="ECO:0000313" key="6">
    <source>
        <dbReference type="Proteomes" id="UP000441336"/>
    </source>
</evidence>
<name>A0A7K1THL6_9BACT</name>
<dbReference type="RefSeq" id="WP_157567555.1">
    <property type="nucleotide sequence ID" value="NZ_WQKZ01000004.1"/>
</dbReference>
<dbReference type="InterPro" id="IPR050498">
    <property type="entry name" value="Ycf3"/>
</dbReference>
<evidence type="ECO:0008006" key="7">
    <source>
        <dbReference type="Google" id="ProtNLM"/>
    </source>
</evidence>
<dbReference type="InterPro" id="IPR011990">
    <property type="entry name" value="TPR-like_helical_dom_sf"/>
</dbReference>
<organism evidence="5 6">
    <name type="scientific">Hymenobacter ginkgonis</name>
    <dbReference type="NCBI Taxonomy" id="2682976"/>
    <lineage>
        <taxon>Bacteria</taxon>
        <taxon>Pseudomonadati</taxon>
        <taxon>Bacteroidota</taxon>
        <taxon>Cytophagia</taxon>
        <taxon>Cytophagales</taxon>
        <taxon>Hymenobacteraceae</taxon>
        <taxon>Hymenobacter</taxon>
    </lineage>
</organism>
<keyword evidence="4" id="KW-1133">Transmembrane helix</keyword>
<evidence type="ECO:0000313" key="5">
    <source>
        <dbReference type="EMBL" id="MVN77927.1"/>
    </source>
</evidence>
<gene>
    <name evidence="5" type="ORF">GO988_16480</name>
</gene>
<keyword evidence="1" id="KW-0677">Repeat</keyword>
<keyword evidence="6" id="KW-1185">Reference proteome</keyword>
<keyword evidence="2 3" id="KW-0802">TPR repeat</keyword>
<dbReference type="EMBL" id="WQKZ01000004">
    <property type="protein sequence ID" value="MVN77927.1"/>
    <property type="molecule type" value="Genomic_DNA"/>
</dbReference>
<evidence type="ECO:0000256" key="2">
    <source>
        <dbReference type="ARBA" id="ARBA00022803"/>
    </source>
</evidence>
<dbReference type="Gene3D" id="1.25.40.10">
    <property type="entry name" value="Tetratricopeptide repeat domain"/>
    <property type="match status" value="1"/>
</dbReference>
<feature type="transmembrane region" description="Helical" evidence="4">
    <location>
        <begin position="249"/>
        <end position="270"/>
    </location>
</feature>
<keyword evidence="4" id="KW-0812">Transmembrane</keyword>
<evidence type="ECO:0000256" key="3">
    <source>
        <dbReference type="PROSITE-ProRule" id="PRU00339"/>
    </source>
</evidence>
<dbReference type="PANTHER" id="PTHR44858:SF1">
    <property type="entry name" value="UDP-N-ACETYLGLUCOSAMINE--PEPTIDE N-ACETYLGLUCOSAMINYLTRANSFERASE SPINDLY-RELATED"/>
    <property type="match status" value="1"/>
</dbReference>
<feature type="transmembrane region" description="Helical" evidence="4">
    <location>
        <begin position="291"/>
        <end position="311"/>
    </location>
</feature>
<keyword evidence="4" id="KW-0472">Membrane</keyword>
<feature type="repeat" description="TPR" evidence="3">
    <location>
        <begin position="76"/>
        <end position="109"/>
    </location>
</feature>
<dbReference type="PROSITE" id="PS50005">
    <property type="entry name" value="TPR"/>
    <property type="match status" value="1"/>
</dbReference>
<protein>
    <recommendedName>
        <fullName evidence="7">Tetratricopeptide repeat protein</fullName>
    </recommendedName>
</protein>
<dbReference type="Proteomes" id="UP000441336">
    <property type="component" value="Unassembled WGS sequence"/>
</dbReference>
<dbReference type="PANTHER" id="PTHR44858">
    <property type="entry name" value="TETRATRICOPEPTIDE REPEAT PROTEIN 6"/>
    <property type="match status" value="1"/>
</dbReference>
<dbReference type="InterPro" id="IPR019734">
    <property type="entry name" value="TPR_rpt"/>
</dbReference>
<proteinExistence type="predicted"/>
<reference evidence="5 6" key="1">
    <citation type="submission" date="2019-12" db="EMBL/GenBank/DDBJ databases">
        <title>Hymenobacter sp. HMF4947 Genome sequencing and assembly.</title>
        <authorList>
            <person name="Kang H."/>
            <person name="Cha I."/>
            <person name="Kim H."/>
            <person name="Joh K."/>
        </authorList>
    </citation>
    <scope>NUCLEOTIDE SEQUENCE [LARGE SCALE GENOMIC DNA]</scope>
    <source>
        <strain evidence="5 6">HMF4947</strain>
    </source>
</reference>
<dbReference type="SUPFAM" id="SSF48452">
    <property type="entry name" value="TPR-like"/>
    <property type="match status" value="1"/>
</dbReference>
<dbReference type="AlphaFoldDB" id="A0A7K1THL6"/>
<evidence type="ECO:0000256" key="1">
    <source>
        <dbReference type="ARBA" id="ARBA00022737"/>
    </source>
</evidence>
<dbReference type="SMART" id="SM00028">
    <property type="entry name" value="TPR"/>
    <property type="match status" value="5"/>
</dbReference>
<sequence>MEAQFASRSLSVQHVWQLLQLRRPALALAMTDRLLAQAPGSVSALLARTEALRQLSRLPEAIATAQQAVAQAPQNPSVFAALARVYGQQGKLWPAVDAIQEALRLNPLAAGNQAFLAQLQYLLHRPDEAVTSAESGLAIDARHLDCLLWRALAQEQLSEPNAADLGFRQLLRLAPNSSLAHAHRGKQLLRRAEPQQAAAHLAMALQLDPVHSAELVPLLRQARREQHWPPWMVQRRQQLRHEWQKQRVLSYRGGNTLLLLPFFWLLGWWLTRHDPLFQLARAQVWQRRLKLWLGLVLLLPVLLLLGDYLHLFDASKPLSMPQMLGLLLGGSLFHLGLYLLRKQIDKQTDF</sequence>
<accession>A0A7K1THL6</accession>
<evidence type="ECO:0000256" key="4">
    <source>
        <dbReference type="SAM" id="Phobius"/>
    </source>
</evidence>